<evidence type="ECO:0000259" key="2">
    <source>
        <dbReference type="Pfam" id="PF09335"/>
    </source>
</evidence>
<keyword evidence="1" id="KW-0472">Membrane</keyword>
<accession>A0A370HA35</accession>
<evidence type="ECO:0000313" key="3">
    <source>
        <dbReference type="EMBL" id="RDI51245.1"/>
    </source>
</evidence>
<gene>
    <name evidence="3" type="ORF">DES45_11929</name>
</gene>
<dbReference type="PANTHER" id="PTHR42709">
    <property type="entry name" value="ALKALINE PHOSPHATASE LIKE PROTEIN"/>
    <property type="match status" value="1"/>
</dbReference>
<keyword evidence="4" id="KW-1185">Reference proteome</keyword>
<protein>
    <submittedName>
        <fullName evidence="3">Membrane protein DedA with SNARE-associated domain</fullName>
    </submittedName>
</protein>
<keyword evidence="1" id="KW-1133">Transmembrane helix</keyword>
<dbReference type="GO" id="GO:0005886">
    <property type="term" value="C:plasma membrane"/>
    <property type="evidence" value="ECO:0007669"/>
    <property type="project" value="TreeGrafter"/>
</dbReference>
<feature type="transmembrane region" description="Helical" evidence="1">
    <location>
        <begin position="26"/>
        <end position="45"/>
    </location>
</feature>
<comment type="caution">
    <text evidence="3">The sequence shown here is derived from an EMBL/GenBank/DDBJ whole genome shotgun (WGS) entry which is preliminary data.</text>
</comment>
<evidence type="ECO:0000313" key="4">
    <source>
        <dbReference type="Proteomes" id="UP000254925"/>
    </source>
</evidence>
<dbReference type="EMBL" id="QQBB01000019">
    <property type="protein sequence ID" value="RDI51245.1"/>
    <property type="molecule type" value="Genomic_DNA"/>
</dbReference>
<dbReference type="InterPro" id="IPR051311">
    <property type="entry name" value="DedA_domain"/>
</dbReference>
<dbReference type="AlphaFoldDB" id="A0A370HA35"/>
<feature type="domain" description="VTT" evidence="2">
    <location>
        <begin position="53"/>
        <end position="175"/>
    </location>
</feature>
<evidence type="ECO:0000256" key="1">
    <source>
        <dbReference type="SAM" id="Phobius"/>
    </source>
</evidence>
<organism evidence="3 4">
    <name type="scientific">Microvirga subterranea</name>
    <dbReference type="NCBI Taxonomy" id="186651"/>
    <lineage>
        <taxon>Bacteria</taxon>
        <taxon>Pseudomonadati</taxon>
        <taxon>Pseudomonadota</taxon>
        <taxon>Alphaproteobacteria</taxon>
        <taxon>Hyphomicrobiales</taxon>
        <taxon>Methylobacteriaceae</taxon>
        <taxon>Microvirga</taxon>
    </lineage>
</organism>
<dbReference type="InterPro" id="IPR032816">
    <property type="entry name" value="VTT_dom"/>
</dbReference>
<feature type="transmembrane region" description="Helical" evidence="1">
    <location>
        <begin position="159"/>
        <end position="180"/>
    </location>
</feature>
<name>A0A370HA35_9HYPH</name>
<dbReference type="Proteomes" id="UP000254925">
    <property type="component" value="Unassembled WGS sequence"/>
</dbReference>
<keyword evidence="1" id="KW-0812">Transmembrane</keyword>
<proteinExistence type="predicted"/>
<reference evidence="3 4" key="1">
    <citation type="submission" date="2018-07" db="EMBL/GenBank/DDBJ databases">
        <title>Genomic Encyclopedia of Type Strains, Phase IV (KMG-IV): sequencing the most valuable type-strain genomes for metagenomic binning, comparative biology and taxonomic classification.</title>
        <authorList>
            <person name="Goeker M."/>
        </authorList>
    </citation>
    <scope>NUCLEOTIDE SEQUENCE [LARGE SCALE GENOMIC DNA]</scope>
    <source>
        <strain evidence="3 4">DSM 14364</strain>
    </source>
</reference>
<sequence>MIGSLTFLPLLFYGKSMSILQQGLAWIEPAVAAYGAFALFLIIYLESFGAPLPGESALLAASLLAVRGDLAIEHVFLAAWFGGVLGDSTGYLIGRFGGRLLLQRFGHLVKLTPERLEHVEDLARRRGFVMVMTARFVVLLRQLNGVVAGSIAMPWRHFVAANILGAALWAGLWSFGPYFFTDLFHRWI</sequence>
<dbReference type="Pfam" id="PF09335">
    <property type="entry name" value="VTT_dom"/>
    <property type="match status" value="1"/>
</dbReference>
<dbReference type="PANTHER" id="PTHR42709:SF2">
    <property type="entry name" value="INNER MEMBRANE PROTEIN YOHD"/>
    <property type="match status" value="1"/>
</dbReference>